<dbReference type="PANTHER" id="PTHR14879:SF5">
    <property type="entry name" value="RING-TYPE DOMAIN-CONTAINING PROTEIN"/>
    <property type="match status" value="1"/>
</dbReference>
<evidence type="ECO:0000256" key="1">
    <source>
        <dbReference type="SAM" id="Coils"/>
    </source>
</evidence>
<feature type="domain" description="RING-type" evidence="2">
    <location>
        <begin position="190"/>
        <end position="228"/>
    </location>
</feature>
<dbReference type="PROSITE" id="PS50089">
    <property type="entry name" value="ZF_RING_2"/>
    <property type="match status" value="1"/>
</dbReference>
<evidence type="ECO:0000259" key="2">
    <source>
        <dbReference type="PROSITE" id="PS50089"/>
    </source>
</evidence>
<dbReference type="Gene3D" id="3.30.40.10">
    <property type="entry name" value="Zinc/RING finger domain, C3HC4 (zinc finger)"/>
    <property type="match status" value="1"/>
</dbReference>
<feature type="coiled-coil region" evidence="1">
    <location>
        <begin position="122"/>
        <end position="171"/>
    </location>
</feature>
<dbReference type="Pfam" id="PF13920">
    <property type="entry name" value="zf-C3HC4_3"/>
    <property type="match status" value="1"/>
</dbReference>
<reference evidence="3" key="1">
    <citation type="journal article" date="2020" name="Nature">
        <title>Giant virus diversity and host interactions through global metagenomics.</title>
        <authorList>
            <person name="Schulz F."/>
            <person name="Roux S."/>
            <person name="Paez-Espino D."/>
            <person name="Jungbluth S."/>
            <person name="Walsh D.A."/>
            <person name="Denef V.J."/>
            <person name="McMahon K.D."/>
            <person name="Konstantinidis K.T."/>
            <person name="Eloe-Fadrosh E.A."/>
            <person name="Kyrpides N.C."/>
            <person name="Woyke T."/>
        </authorList>
    </citation>
    <scope>NUCLEOTIDE SEQUENCE</scope>
    <source>
        <strain evidence="3">GVMAG-S-1101161-73</strain>
    </source>
</reference>
<dbReference type="SMART" id="SM00184">
    <property type="entry name" value="RING"/>
    <property type="match status" value="1"/>
</dbReference>
<dbReference type="InterPro" id="IPR051728">
    <property type="entry name" value="RING-FYVE_E3_ubiquitin-ligase"/>
</dbReference>
<dbReference type="InterPro" id="IPR001841">
    <property type="entry name" value="Znf_RING"/>
</dbReference>
<dbReference type="PANTHER" id="PTHR14879">
    <property type="entry name" value="CASPASE REGULATOR, RING FINGER DOMAIN-CONTAINING"/>
    <property type="match status" value="1"/>
</dbReference>
<protein>
    <recommendedName>
        <fullName evidence="2">RING-type domain-containing protein</fullName>
    </recommendedName>
</protein>
<dbReference type="AlphaFoldDB" id="A0A6C0ANF7"/>
<dbReference type="InterPro" id="IPR013083">
    <property type="entry name" value="Znf_RING/FYVE/PHD"/>
</dbReference>
<proteinExistence type="predicted"/>
<evidence type="ECO:0000313" key="3">
    <source>
        <dbReference type="EMBL" id="QHS81023.1"/>
    </source>
</evidence>
<sequence>MNNYEERILALVSLGNLGNLPDLLDENAIQSAYTDLLEERLAPVTWQGESHGAPLSEEDLLTNTNLQTVSLFKRLKSEFKEAGKFIELYTEQLKEVQDSTVKIEYGIQTMKKMCEIHYEPGVQALQTHYIELQKEIVQSNNKINEELTKKINAKKAEVEKISEKLNSLRKVIVTGLDELVKPEDIQKKMCPICFENEVNTVLVPCGHTYCKSCSEIDKTRYAKCPQCRSQINARVKLFFTV</sequence>
<accession>A0A6C0ANF7</accession>
<organism evidence="3">
    <name type="scientific">viral metagenome</name>
    <dbReference type="NCBI Taxonomy" id="1070528"/>
    <lineage>
        <taxon>unclassified sequences</taxon>
        <taxon>metagenomes</taxon>
        <taxon>organismal metagenomes</taxon>
    </lineage>
</organism>
<name>A0A6C0ANF7_9ZZZZ</name>
<dbReference type="CDD" id="cd16449">
    <property type="entry name" value="RING-HC"/>
    <property type="match status" value="1"/>
</dbReference>
<dbReference type="EMBL" id="MN740729">
    <property type="protein sequence ID" value="QHS81023.1"/>
    <property type="molecule type" value="Genomic_DNA"/>
</dbReference>
<dbReference type="SUPFAM" id="SSF57850">
    <property type="entry name" value="RING/U-box"/>
    <property type="match status" value="1"/>
</dbReference>
<keyword evidence="1" id="KW-0175">Coiled coil</keyword>